<sequence length="315" mass="35561">MATNSPTPEPPAPTYTTHTCVVHIPPVVAEPLEPTTRSWQYWGDEAIRDAITAAQGRAGSVDARTTAQIWVQILTRFLSLTFHSNAVPPWLAQQQQRQQHRLRRYQLVSKQFTDRATQEPLGYETVELSWLPDTAQTGGGPEEEVMMMQITCYGRPLDRPELHMKHQLETRLMNMQPPGSHSVRQGKALLAMANGAEVWFQTHGWRGNAAPEDPEQYVPEGAQVLSLEADRLRVERSLRQLRYRLLRRAEESSSYLDSDSSSDGQEAPRAPLHRRRNAMTAARDMTVVWPRNLFPDTEIAREGNGSGSGEVSEEE</sequence>
<evidence type="ECO:0000313" key="3">
    <source>
        <dbReference type="Proteomes" id="UP000248349"/>
    </source>
</evidence>
<feature type="compositionally biased region" description="Low complexity" evidence="1">
    <location>
        <begin position="252"/>
        <end position="263"/>
    </location>
</feature>
<accession>A0A318ZEM4</accession>
<proteinExistence type="predicted"/>
<dbReference type="RefSeq" id="XP_025431978.1">
    <property type="nucleotide sequence ID" value="XM_025578528.1"/>
</dbReference>
<organism evidence="2 3">
    <name type="scientific">Aspergillus saccharolyticus JOP 1030-1</name>
    <dbReference type="NCBI Taxonomy" id="1450539"/>
    <lineage>
        <taxon>Eukaryota</taxon>
        <taxon>Fungi</taxon>
        <taxon>Dikarya</taxon>
        <taxon>Ascomycota</taxon>
        <taxon>Pezizomycotina</taxon>
        <taxon>Eurotiomycetes</taxon>
        <taxon>Eurotiomycetidae</taxon>
        <taxon>Eurotiales</taxon>
        <taxon>Aspergillaceae</taxon>
        <taxon>Aspergillus</taxon>
        <taxon>Aspergillus subgen. Circumdati</taxon>
    </lineage>
</organism>
<gene>
    <name evidence="2" type="ORF">BP01DRAFT_397932</name>
</gene>
<reference evidence="2 3" key="1">
    <citation type="submission" date="2016-12" db="EMBL/GenBank/DDBJ databases">
        <title>The genomes of Aspergillus section Nigri reveals drivers in fungal speciation.</title>
        <authorList>
            <consortium name="DOE Joint Genome Institute"/>
            <person name="Vesth T.C."/>
            <person name="Nybo J."/>
            <person name="Theobald S."/>
            <person name="Brandl J."/>
            <person name="Frisvad J.C."/>
            <person name="Nielsen K.F."/>
            <person name="Lyhne E.K."/>
            <person name="Kogle M.E."/>
            <person name="Kuo A."/>
            <person name="Riley R."/>
            <person name="Clum A."/>
            <person name="Nolan M."/>
            <person name="Lipzen A."/>
            <person name="Salamov A."/>
            <person name="Henrissat B."/>
            <person name="Wiebenga A."/>
            <person name="De Vries R.P."/>
            <person name="Grigoriev I.V."/>
            <person name="Mortensen U.H."/>
            <person name="Andersen M.R."/>
            <person name="Baker S.E."/>
        </authorList>
    </citation>
    <scope>NUCLEOTIDE SEQUENCE [LARGE SCALE GENOMIC DNA]</scope>
    <source>
        <strain evidence="2 3">JOP 1030-1</strain>
    </source>
</reference>
<dbReference type="GeneID" id="37079757"/>
<dbReference type="EMBL" id="KZ821229">
    <property type="protein sequence ID" value="PYH45996.1"/>
    <property type="molecule type" value="Genomic_DNA"/>
</dbReference>
<dbReference type="AlphaFoldDB" id="A0A318ZEM4"/>
<dbReference type="STRING" id="1450539.A0A318ZEM4"/>
<feature type="region of interest" description="Disordered" evidence="1">
    <location>
        <begin position="293"/>
        <end position="315"/>
    </location>
</feature>
<dbReference type="Proteomes" id="UP000248349">
    <property type="component" value="Unassembled WGS sequence"/>
</dbReference>
<evidence type="ECO:0000313" key="2">
    <source>
        <dbReference type="EMBL" id="PYH45996.1"/>
    </source>
</evidence>
<keyword evidence="3" id="KW-1185">Reference proteome</keyword>
<name>A0A318ZEM4_9EURO</name>
<protein>
    <submittedName>
        <fullName evidence="2">Uncharacterized protein</fullName>
    </submittedName>
</protein>
<evidence type="ECO:0000256" key="1">
    <source>
        <dbReference type="SAM" id="MobiDB-lite"/>
    </source>
</evidence>
<feature type="region of interest" description="Disordered" evidence="1">
    <location>
        <begin position="252"/>
        <end position="276"/>
    </location>
</feature>